<reference evidence="1" key="1">
    <citation type="submission" date="2018-07" db="EMBL/GenBank/DDBJ databases">
        <authorList>
            <consortium name="GenomeTrakr network: Whole genome sequencing for foodborne pathogen traceback"/>
        </authorList>
    </citation>
    <scope>NUCLEOTIDE SEQUENCE</scope>
    <source>
        <strain evidence="1">CFSAN028610</strain>
    </source>
</reference>
<name>A0A5U3GLA0_SALER</name>
<accession>A0A5U3GLA0</accession>
<evidence type="ECO:0000313" key="1">
    <source>
        <dbReference type="EMBL" id="EBP4229780.1"/>
    </source>
</evidence>
<gene>
    <name evidence="1" type="ORF">UK58_23940</name>
</gene>
<proteinExistence type="predicted"/>
<protein>
    <submittedName>
        <fullName evidence="1">Uncharacterized protein</fullName>
    </submittedName>
</protein>
<dbReference type="EMBL" id="AAGLRV010000153">
    <property type="protein sequence ID" value="EBP4229780.1"/>
    <property type="molecule type" value="Genomic_DNA"/>
</dbReference>
<organism evidence="1">
    <name type="scientific">Salmonella enterica</name>
    <name type="common">Salmonella choleraesuis</name>
    <dbReference type="NCBI Taxonomy" id="28901"/>
    <lineage>
        <taxon>Bacteria</taxon>
        <taxon>Pseudomonadati</taxon>
        <taxon>Pseudomonadota</taxon>
        <taxon>Gammaproteobacteria</taxon>
        <taxon>Enterobacterales</taxon>
        <taxon>Enterobacteriaceae</taxon>
        <taxon>Salmonella</taxon>
    </lineage>
</organism>
<comment type="caution">
    <text evidence="1">The sequence shown here is derived from an EMBL/GenBank/DDBJ whole genome shotgun (WGS) entry which is preliminary data.</text>
</comment>
<dbReference type="AlphaFoldDB" id="A0A5U3GLA0"/>
<sequence length="62" mass="7356">MAKYIFLFIWIVTFSVSAGELGYYLFIWGNPEGKEYFKEYRADERIYAVNKSCWNERAGNSI</sequence>
<feature type="non-terminal residue" evidence="1">
    <location>
        <position position="62"/>
    </location>
</feature>